<gene>
    <name evidence="1" type="ORF">NCTC8009_06747</name>
    <name evidence="2" type="ORF">NCTC8333_04357</name>
</gene>
<evidence type="ECO:0000313" key="4">
    <source>
        <dbReference type="Proteomes" id="UP000254718"/>
    </source>
</evidence>
<dbReference type="EMBL" id="UARW01000010">
    <property type="protein sequence ID" value="SQD06159.1"/>
    <property type="molecule type" value="Genomic_DNA"/>
</dbReference>
<organism evidence="2 4">
    <name type="scientific">Escherichia coli</name>
    <dbReference type="NCBI Taxonomy" id="562"/>
    <lineage>
        <taxon>Bacteria</taxon>
        <taxon>Pseudomonadati</taxon>
        <taxon>Pseudomonadota</taxon>
        <taxon>Gammaproteobacteria</taxon>
        <taxon>Enterobacterales</taxon>
        <taxon>Enterobacteriaceae</taxon>
        <taxon>Escherichia</taxon>
    </lineage>
</organism>
<evidence type="ECO:0000313" key="2">
    <source>
        <dbReference type="EMBL" id="STM25333.1"/>
    </source>
</evidence>
<evidence type="ECO:0000313" key="3">
    <source>
        <dbReference type="Proteomes" id="UP000250991"/>
    </source>
</evidence>
<accession>A0A0K4CB61</accession>
<name>A0A0K4CB61_ECOLX</name>
<dbReference type="Proteomes" id="UP000254718">
    <property type="component" value="Unassembled WGS sequence"/>
</dbReference>
<dbReference type="EMBL" id="UGFE01000002">
    <property type="protein sequence ID" value="STM25333.1"/>
    <property type="molecule type" value="Genomic_DNA"/>
</dbReference>
<dbReference type="AlphaFoldDB" id="A0A0K4CB61"/>
<reference evidence="3 4" key="1">
    <citation type="submission" date="2018-06" db="EMBL/GenBank/DDBJ databases">
        <authorList>
            <consortium name="Pathogen Informatics"/>
            <person name="Doyle S."/>
        </authorList>
    </citation>
    <scope>NUCLEOTIDE SEQUENCE [LARGE SCALE GENOMIC DNA]</scope>
    <source>
        <strain evidence="1 3">NCTC8009</strain>
        <strain evidence="2 4">NCTC8333</strain>
    </source>
</reference>
<proteinExistence type="predicted"/>
<evidence type="ECO:0000313" key="1">
    <source>
        <dbReference type="EMBL" id="SQD06159.1"/>
    </source>
</evidence>
<dbReference type="Proteomes" id="UP000250991">
    <property type="component" value="Unassembled WGS sequence"/>
</dbReference>
<sequence>MVKLGIVEQRERYSRTAINNIKKFWSLTAKGCMFGKNITSPANPRETQPHFFESRFPELLKLLDTVH</sequence>
<protein>
    <submittedName>
        <fullName evidence="2">KilA-N domain family protein</fullName>
    </submittedName>
</protein>